<dbReference type="EMBL" id="CM026422">
    <property type="protein sequence ID" value="KAG0587262.1"/>
    <property type="molecule type" value="Genomic_DNA"/>
</dbReference>
<dbReference type="AlphaFoldDB" id="A0A8T0IVV9"/>
<accession>A0A8T0IVV9</accession>
<proteinExistence type="predicted"/>
<dbReference type="Proteomes" id="UP000822688">
    <property type="component" value="Chromosome 2"/>
</dbReference>
<sequence length="68" mass="7355">MAAFRTLRLLFMKLCASDLGKCLSLMPEATVIVLGYLGDAKPLAIPAVRSLSDTFRTAARRAAILMNV</sequence>
<evidence type="ECO:0000313" key="3">
    <source>
        <dbReference type="EMBL" id="KAG0587262.1"/>
    </source>
</evidence>
<evidence type="ECO:0000313" key="2">
    <source>
        <dbReference type="EMBL" id="KAG0587261.1"/>
    </source>
</evidence>
<reference evidence="3" key="1">
    <citation type="submission" date="2020-06" db="EMBL/GenBank/DDBJ databases">
        <title>WGS assembly of Ceratodon purpureus strain R40.</title>
        <authorList>
            <person name="Carey S.B."/>
            <person name="Jenkins J."/>
            <person name="Shu S."/>
            <person name="Lovell J.T."/>
            <person name="Sreedasyam A."/>
            <person name="Maumus F."/>
            <person name="Tiley G.P."/>
            <person name="Fernandez-Pozo N."/>
            <person name="Barry K."/>
            <person name="Chen C."/>
            <person name="Wang M."/>
            <person name="Lipzen A."/>
            <person name="Daum C."/>
            <person name="Saski C.A."/>
            <person name="Payton A.C."/>
            <person name="Mcbreen J.C."/>
            <person name="Conrad R.E."/>
            <person name="Kollar L.M."/>
            <person name="Olsson S."/>
            <person name="Huttunen S."/>
            <person name="Landis J.B."/>
            <person name="Wickett N.J."/>
            <person name="Johnson M.G."/>
            <person name="Rensing S.A."/>
            <person name="Grimwood J."/>
            <person name="Schmutz J."/>
            <person name="Mcdaniel S.F."/>
        </authorList>
    </citation>
    <scope>NUCLEOTIDE SEQUENCE</scope>
    <source>
        <strain evidence="3">R40</strain>
    </source>
</reference>
<protein>
    <submittedName>
        <fullName evidence="3">Uncharacterized protein</fullName>
    </submittedName>
</protein>
<evidence type="ECO:0000313" key="4">
    <source>
        <dbReference type="Proteomes" id="UP000822688"/>
    </source>
</evidence>
<comment type="caution">
    <text evidence="3">The sequence shown here is derived from an EMBL/GenBank/DDBJ whole genome shotgun (WGS) entry which is preliminary data.</text>
</comment>
<dbReference type="EMBL" id="CM026422">
    <property type="protein sequence ID" value="KAG0587261.1"/>
    <property type="molecule type" value="Genomic_DNA"/>
</dbReference>
<feature type="chain" id="PRO_5036435086" evidence="1">
    <location>
        <begin position="23"/>
        <end position="68"/>
    </location>
</feature>
<keyword evidence="1" id="KW-0732">Signal</keyword>
<organism evidence="3 4">
    <name type="scientific">Ceratodon purpureus</name>
    <name type="common">Fire moss</name>
    <name type="synonym">Dicranum purpureum</name>
    <dbReference type="NCBI Taxonomy" id="3225"/>
    <lineage>
        <taxon>Eukaryota</taxon>
        <taxon>Viridiplantae</taxon>
        <taxon>Streptophyta</taxon>
        <taxon>Embryophyta</taxon>
        <taxon>Bryophyta</taxon>
        <taxon>Bryophytina</taxon>
        <taxon>Bryopsida</taxon>
        <taxon>Dicranidae</taxon>
        <taxon>Pseudoditrichales</taxon>
        <taxon>Ditrichaceae</taxon>
        <taxon>Ceratodon</taxon>
    </lineage>
</organism>
<gene>
    <name evidence="2" type="ORF">KC19_2G152500</name>
    <name evidence="3" type="ORF">KC19_2G152600</name>
</gene>
<keyword evidence="4" id="KW-1185">Reference proteome</keyword>
<evidence type="ECO:0000256" key="1">
    <source>
        <dbReference type="SAM" id="SignalP"/>
    </source>
</evidence>
<name>A0A8T0IVV9_CERPU</name>
<feature type="signal peptide" evidence="1">
    <location>
        <begin position="1"/>
        <end position="22"/>
    </location>
</feature>